<reference evidence="2" key="1">
    <citation type="journal article" date="2016" name="Nat. Biotechnol.">
        <title>Sequencing wild and cultivated cassava and related species reveals extensive interspecific hybridization and genetic diversity.</title>
        <authorList>
            <person name="Bredeson J.V."/>
            <person name="Lyons J.B."/>
            <person name="Prochnik S.E."/>
            <person name="Wu G.A."/>
            <person name="Ha C.M."/>
            <person name="Edsinger-Gonzales E."/>
            <person name="Grimwood J."/>
            <person name="Schmutz J."/>
            <person name="Rabbi I.Y."/>
            <person name="Egesi C."/>
            <person name="Nauluvula P."/>
            <person name="Lebot V."/>
            <person name="Ndunguru J."/>
            <person name="Mkamilo G."/>
            <person name="Bart R.S."/>
            <person name="Setter T.L."/>
            <person name="Gleadow R.M."/>
            <person name="Kulakow P."/>
            <person name="Ferguson M.E."/>
            <person name="Rounsley S."/>
            <person name="Rokhsar D.S."/>
        </authorList>
    </citation>
    <scope>NUCLEOTIDE SEQUENCE [LARGE SCALE GENOMIC DNA]</scope>
    <source>
        <strain evidence="2">cv. AM560-2</strain>
    </source>
</reference>
<proteinExistence type="predicted"/>
<keyword evidence="2" id="KW-1185">Reference proteome</keyword>
<protein>
    <submittedName>
        <fullName evidence="1">Uncharacterized protein</fullName>
    </submittedName>
</protein>
<dbReference type="Proteomes" id="UP000091857">
    <property type="component" value="Chromosome 10"/>
</dbReference>
<name>A0ACB7H2D0_MANES</name>
<dbReference type="EMBL" id="CM004396">
    <property type="protein sequence ID" value="KAG8646336.1"/>
    <property type="molecule type" value="Genomic_DNA"/>
</dbReference>
<comment type="caution">
    <text evidence="1">The sequence shown here is derived from an EMBL/GenBank/DDBJ whole genome shotgun (WGS) entry which is preliminary data.</text>
</comment>
<accession>A0ACB7H2D0</accession>
<gene>
    <name evidence="1" type="ORF">MANES_10G148800v8</name>
</gene>
<organism evidence="1 2">
    <name type="scientific">Manihot esculenta</name>
    <name type="common">Cassava</name>
    <name type="synonym">Jatropha manihot</name>
    <dbReference type="NCBI Taxonomy" id="3983"/>
    <lineage>
        <taxon>Eukaryota</taxon>
        <taxon>Viridiplantae</taxon>
        <taxon>Streptophyta</taxon>
        <taxon>Embryophyta</taxon>
        <taxon>Tracheophyta</taxon>
        <taxon>Spermatophyta</taxon>
        <taxon>Magnoliopsida</taxon>
        <taxon>eudicotyledons</taxon>
        <taxon>Gunneridae</taxon>
        <taxon>Pentapetalae</taxon>
        <taxon>rosids</taxon>
        <taxon>fabids</taxon>
        <taxon>Malpighiales</taxon>
        <taxon>Euphorbiaceae</taxon>
        <taxon>Crotonoideae</taxon>
        <taxon>Manihoteae</taxon>
        <taxon>Manihot</taxon>
    </lineage>
</organism>
<sequence>MLSSQIQKLNSTKLFSLLPQKPSLCSHGNTSCFPTYYKQQKCFIFPKKNSRLSVRASIIDKAMSDINHDGEAVSVKANVTVKVTVGGLISSIGITKPLEELTDIIGKSLLLELVSAELDPKTGLEKDTVKSYAHIRLGIRKPGEVKLEAKFKVPDGFGEIGAILLENEHRKEIFIGSIELEGFPNGPVTVSCNSWVHSKRDNPKKRIFFTNKSFLPIDTPNGLKRLREEELKNLQGNGQGERKSFERIFDYDVYNDLANPDSTEDLARPVLGGKKYPYPRRCRTGRPRTKKDPLTESRSSDFYVPRDEAFGELKQATFGVNTVKSVLHALLPTIETAIVDDKLGFPHFTAIDKLFEDGVELPKEVKKPWYLHTLLPRAVKAVKDTKDEILRFETPELFDRDKFSWFRDEEFSRQTLAGLNPYGIELVTEWPLTSKLDPEVYGPPKSAITKEIIEKEIKGFMTVEEALRQKRLFMLDYHDILLPYVAKVRALEGTTLYGSRTLFFLVNDSTLRPVAIELTRPPIGGQPQWKQVFTPSFDATSCWLWRMAKAHALAHDSGIHQLVSHWLRTHCCVEPYIIAAHRQLSEMHPIFRLLHPHFRYTMEINALARESLINAGGIIESSFSPGKYSMELSSVAYDKLWRFDTEALPADLISS</sequence>
<evidence type="ECO:0000313" key="2">
    <source>
        <dbReference type="Proteomes" id="UP000091857"/>
    </source>
</evidence>
<evidence type="ECO:0000313" key="1">
    <source>
        <dbReference type="EMBL" id="KAG8646336.1"/>
    </source>
</evidence>